<gene>
    <name evidence="2" type="ORF">ACFOUW_27365</name>
</gene>
<keyword evidence="3" id="KW-1185">Reference proteome</keyword>
<dbReference type="InterPro" id="IPR036366">
    <property type="entry name" value="PGBDSf"/>
</dbReference>
<dbReference type="SUPFAM" id="SSF51261">
    <property type="entry name" value="Duplicated hybrid motif"/>
    <property type="match status" value="1"/>
</dbReference>
<proteinExistence type="predicted"/>
<sequence>MAAPVPDPHVTCEFGVPGDWKAGYHTGRDYRARTGTPVFATATGRVAKLHPGTDGSYGRYVWLETDGIRHLYAHLSKILVEVGETVKAGEQLAESGNTGNTTGPHLHYEERHSPYRYLNHRKPRLDRTSTATPLVHPIWWRRLAFGTRDSDSVRALQARLNGVVRAGLPVTGNYLDLTKAAVRKFQLAQHWVGADADGLIYDPERQGGGRETTRRLFPNPPYVIHWQTL</sequence>
<dbReference type="CDD" id="cd12797">
    <property type="entry name" value="M23_peptidase"/>
    <property type="match status" value="1"/>
</dbReference>
<dbReference type="InterPro" id="IPR036365">
    <property type="entry name" value="PGBD-like_sf"/>
</dbReference>
<name>A0ABV7YI11_9ACTN</name>
<dbReference type="Proteomes" id="UP001595699">
    <property type="component" value="Unassembled WGS sequence"/>
</dbReference>
<dbReference type="PANTHER" id="PTHR21666">
    <property type="entry name" value="PEPTIDASE-RELATED"/>
    <property type="match status" value="1"/>
</dbReference>
<dbReference type="SUPFAM" id="SSF47090">
    <property type="entry name" value="PGBD-like"/>
    <property type="match status" value="1"/>
</dbReference>
<evidence type="ECO:0000313" key="3">
    <source>
        <dbReference type="Proteomes" id="UP001595699"/>
    </source>
</evidence>
<accession>A0ABV7YI11</accession>
<reference evidence="3" key="1">
    <citation type="journal article" date="2019" name="Int. J. Syst. Evol. Microbiol.">
        <title>The Global Catalogue of Microorganisms (GCM) 10K type strain sequencing project: providing services to taxonomists for standard genome sequencing and annotation.</title>
        <authorList>
            <consortium name="The Broad Institute Genomics Platform"/>
            <consortium name="The Broad Institute Genome Sequencing Center for Infectious Disease"/>
            <person name="Wu L."/>
            <person name="Ma J."/>
        </authorList>
    </citation>
    <scope>NUCLEOTIDE SEQUENCE [LARGE SCALE GENOMIC DNA]</scope>
    <source>
        <strain evidence="3">CGMCC 4.7241</strain>
    </source>
</reference>
<feature type="domain" description="M23ase beta-sheet core" evidence="1">
    <location>
        <begin position="24"/>
        <end position="112"/>
    </location>
</feature>
<comment type="caution">
    <text evidence="2">The sequence shown here is derived from an EMBL/GenBank/DDBJ whole genome shotgun (WGS) entry which is preliminary data.</text>
</comment>
<dbReference type="InterPro" id="IPR011055">
    <property type="entry name" value="Dup_hybrid_motif"/>
</dbReference>
<dbReference type="RefSeq" id="WP_205121516.1">
    <property type="nucleotide sequence ID" value="NZ_JAFBCM010000001.1"/>
</dbReference>
<protein>
    <submittedName>
        <fullName evidence="2">Peptidoglycan DD-metalloendopeptidase family protein</fullName>
    </submittedName>
</protein>
<dbReference type="Gene3D" id="1.10.101.10">
    <property type="entry name" value="PGBD-like superfamily/PGBD"/>
    <property type="match status" value="1"/>
</dbReference>
<dbReference type="Gene3D" id="2.70.70.10">
    <property type="entry name" value="Glucose Permease (Domain IIA)"/>
    <property type="match status" value="1"/>
</dbReference>
<evidence type="ECO:0000313" key="2">
    <source>
        <dbReference type="EMBL" id="MFC3764587.1"/>
    </source>
</evidence>
<dbReference type="InterPro" id="IPR016047">
    <property type="entry name" value="M23ase_b-sheet_dom"/>
</dbReference>
<dbReference type="PANTHER" id="PTHR21666:SF270">
    <property type="entry name" value="MUREIN HYDROLASE ACTIVATOR ENVC"/>
    <property type="match status" value="1"/>
</dbReference>
<dbReference type="EMBL" id="JBHRZH010000027">
    <property type="protein sequence ID" value="MFC3764587.1"/>
    <property type="molecule type" value="Genomic_DNA"/>
</dbReference>
<dbReference type="Pfam" id="PF01551">
    <property type="entry name" value="Peptidase_M23"/>
    <property type="match status" value="1"/>
</dbReference>
<dbReference type="InterPro" id="IPR050570">
    <property type="entry name" value="Cell_wall_metabolism_enzyme"/>
</dbReference>
<organism evidence="2 3">
    <name type="scientific">Tenggerimyces flavus</name>
    <dbReference type="NCBI Taxonomy" id="1708749"/>
    <lineage>
        <taxon>Bacteria</taxon>
        <taxon>Bacillati</taxon>
        <taxon>Actinomycetota</taxon>
        <taxon>Actinomycetes</taxon>
        <taxon>Propionibacteriales</taxon>
        <taxon>Nocardioidaceae</taxon>
        <taxon>Tenggerimyces</taxon>
    </lineage>
</organism>
<evidence type="ECO:0000259" key="1">
    <source>
        <dbReference type="Pfam" id="PF01551"/>
    </source>
</evidence>